<comment type="caution">
    <text evidence="2">The sequence shown here is derived from an EMBL/GenBank/DDBJ whole genome shotgun (WGS) entry which is preliminary data.</text>
</comment>
<accession>A0A9Q3FUF3</accession>
<dbReference type="Proteomes" id="UP000765509">
    <property type="component" value="Unassembled WGS sequence"/>
</dbReference>
<reference evidence="2" key="1">
    <citation type="submission" date="2021-03" db="EMBL/GenBank/DDBJ databases">
        <title>Draft genome sequence of rust myrtle Austropuccinia psidii MF-1, a brazilian biotype.</title>
        <authorList>
            <person name="Quecine M.C."/>
            <person name="Pachon D.M.R."/>
            <person name="Bonatelli M.L."/>
            <person name="Correr F.H."/>
            <person name="Franceschini L.M."/>
            <person name="Leite T.F."/>
            <person name="Margarido G.R.A."/>
            <person name="Almeida C.A."/>
            <person name="Ferrarezi J.A."/>
            <person name="Labate C.A."/>
        </authorList>
    </citation>
    <scope>NUCLEOTIDE SEQUENCE</scope>
    <source>
        <strain evidence="2">MF-1</strain>
    </source>
</reference>
<name>A0A9Q3FUF3_9BASI</name>
<organism evidence="2 3">
    <name type="scientific">Austropuccinia psidii MF-1</name>
    <dbReference type="NCBI Taxonomy" id="1389203"/>
    <lineage>
        <taxon>Eukaryota</taxon>
        <taxon>Fungi</taxon>
        <taxon>Dikarya</taxon>
        <taxon>Basidiomycota</taxon>
        <taxon>Pucciniomycotina</taxon>
        <taxon>Pucciniomycetes</taxon>
        <taxon>Pucciniales</taxon>
        <taxon>Sphaerophragmiaceae</taxon>
        <taxon>Austropuccinia</taxon>
    </lineage>
</organism>
<feature type="compositionally biased region" description="Polar residues" evidence="1">
    <location>
        <begin position="9"/>
        <end position="22"/>
    </location>
</feature>
<evidence type="ECO:0000313" key="3">
    <source>
        <dbReference type="Proteomes" id="UP000765509"/>
    </source>
</evidence>
<gene>
    <name evidence="2" type="ORF">O181_083800</name>
</gene>
<proteinExistence type="predicted"/>
<evidence type="ECO:0000313" key="2">
    <source>
        <dbReference type="EMBL" id="MBW0544085.1"/>
    </source>
</evidence>
<keyword evidence="3" id="KW-1185">Reference proteome</keyword>
<protein>
    <recommendedName>
        <fullName evidence="4">DUF4939 domain-containing protein</fullName>
    </recommendedName>
</protein>
<evidence type="ECO:0000256" key="1">
    <source>
        <dbReference type="SAM" id="MobiDB-lite"/>
    </source>
</evidence>
<feature type="compositionally biased region" description="Acidic residues" evidence="1">
    <location>
        <begin position="88"/>
        <end position="104"/>
    </location>
</feature>
<sequence>MPIQHSPPARQTRSQARTQAVLTPSLKAPLDGTPAVSQLRAKLDRGPILEGAAPSRKEGRVPRRSSSFSGVVERLPGTSRTNLRGPGEDGEEEEENSVEEECSDGTEGVPAPVGASQGAEGPTLAQSNKPVSHQSVPSLLAIMQQMTENMANLQAASSSEASRPSAFKTPSMKAPECFDGTQPFKVRSFIQSCQLIFHNDPAEFSQERKKVLYSTSFLIGRAAKWIEPYLSNLNNQDSNYVLNSCKLFES</sequence>
<feature type="region of interest" description="Disordered" evidence="1">
    <location>
        <begin position="1"/>
        <end position="132"/>
    </location>
</feature>
<dbReference type="AlphaFoldDB" id="A0A9Q3FUF3"/>
<dbReference type="EMBL" id="AVOT02048893">
    <property type="protein sequence ID" value="MBW0544085.1"/>
    <property type="molecule type" value="Genomic_DNA"/>
</dbReference>
<evidence type="ECO:0008006" key="4">
    <source>
        <dbReference type="Google" id="ProtNLM"/>
    </source>
</evidence>